<dbReference type="Proteomes" id="UP001597353">
    <property type="component" value="Unassembled WGS sequence"/>
</dbReference>
<protein>
    <submittedName>
        <fullName evidence="2">DUF2730 family protein</fullName>
    </submittedName>
</protein>
<feature type="transmembrane region" description="Helical" evidence="1">
    <location>
        <begin position="12"/>
        <end position="32"/>
    </location>
</feature>
<gene>
    <name evidence="2" type="ORF">ACFSGJ_18155</name>
</gene>
<keyword evidence="1" id="KW-0812">Transmembrane</keyword>
<reference evidence="3" key="1">
    <citation type="journal article" date="2019" name="Int. J. Syst. Evol. Microbiol.">
        <title>The Global Catalogue of Microorganisms (GCM) 10K type strain sequencing project: providing services to taxonomists for standard genome sequencing and annotation.</title>
        <authorList>
            <consortium name="The Broad Institute Genomics Platform"/>
            <consortium name="The Broad Institute Genome Sequencing Center for Infectious Disease"/>
            <person name="Wu L."/>
            <person name="Ma J."/>
        </authorList>
    </citation>
    <scope>NUCLEOTIDE SEQUENCE [LARGE SCALE GENOMIC DNA]</scope>
    <source>
        <strain evidence="3">CGMCC 4.7242</strain>
    </source>
</reference>
<comment type="caution">
    <text evidence="2">The sequence shown here is derived from an EMBL/GenBank/DDBJ whole genome shotgun (WGS) entry which is preliminary data.</text>
</comment>
<evidence type="ECO:0000256" key="1">
    <source>
        <dbReference type="SAM" id="Phobius"/>
    </source>
</evidence>
<keyword evidence="1" id="KW-0472">Membrane</keyword>
<dbReference type="InterPro" id="IPR020269">
    <property type="entry name" value="Phage_Mu_Releasin"/>
</dbReference>
<evidence type="ECO:0000313" key="3">
    <source>
        <dbReference type="Proteomes" id="UP001597353"/>
    </source>
</evidence>
<keyword evidence="3" id="KW-1185">Reference proteome</keyword>
<proteinExistence type="predicted"/>
<sequence length="114" mass="12629">MEAEVLNISPLVVWTVALSQLLTFGLTVWNLLASGSRANARTLDLHGETLRALEGRLSAVELSLREIPTRSDLHALDKQMTELGGALKVMAERLRPVESISERLQEVLLQEGRK</sequence>
<accession>A0ABW4S953</accession>
<name>A0ABW4S953_9RHOB</name>
<dbReference type="EMBL" id="JBHUGH010000034">
    <property type="protein sequence ID" value="MFD1914130.1"/>
    <property type="molecule type" value="Genomic_DNA"/>
</dbReference>
<evidence type="ECO:0000313" key="2">
    <source>
        <dbReference type="EMBL" id="MFD1914130.1"/>
    </source>
</evidence>
<organism evidence="2 3">
    <name type="scientific">Halodurantibacterium flavum</name>
    <dbReference type="NCBI Taxonomy" id="1382802"/>
    <lineage>
        <taxon>Bacteria</taxon>
        <taxon>Pseudomonadati</taxon>
        <taxon>Pseudomonadota</taxon>
        <taxon>Alphaproteobacteria</taxon>
        <taxon>Rhodobacterales</taxon>
        <taxon>Paracoccaceae</taxon>
        <taxon>Halodurantibacterium</taxon>
    </lineage>
</organism>
<dbReference type="Pfam" id="PF10805">
    <property type="entry name" value="DUF2730"/>
    <property type="match status" value="1"/>
</dbReference>
<keyword evidence="1" id="KW-1133">Transmembrane helix</keyword>